<organism evidence="1 2">
    <name type="scientific">Archangium lansingense</name>
    <dbReference type="NCBI Taxonomy" id="2995310"/>
    <lineage>
        <taxon>Bacteria</taxon>
        <taxon>Pseudomonadati</taxon>
        <taxon>Myxococcota</taxon>
        <taxon>Myxococcia</taxon>
        <taxon>Myxococcales</taxon>
        <taxon>Cystobacterineae</taxon>
        <taxon>Archangiaceae</taxon>
        <taxon>Archangium</taxon>
    </lineage>
</organism>
<dbReference type="EMBL" id="JAPNKA010000001">
    <property type="protein sequence ID" value="MCY1083610.1"/>
    <property type="molecule type" value="Genomic_DNA"/>
</dbReference>
<name>A0ABT4API6_9BACT</name>
<dbReference type="RefSeq" id="WP_267542134.1">
    <property type="nucleotide sequence ID" value="NZ_JAPNKA010000001.1"/>
</dbReference>
<reference evidence="1 2" key="1">
    <citation type="submission" date="2022-11" db="EMBL/GenBank/DDBJ databases">
        <title>Minimal conservation of predation-associated metabolite biosynthetic gene clusters underscores biosynthetic potential of Myxococcota including descriptions for ten novel species: Archangium lansinium sp. nov., Myxococcus landrumus sp. nov., Nannocystis bai.</title>
        <authorList>
            <person name="Ahearne A."/>
            <person name="Stevens C."/>
            <person name="Phillips K."/>
        </authorList>
    </citation>
    <scope>NUCLEOTIDE SEQUENCE [LARGE SCALE GENOMIC DNA]</scope>
    <source>
        <strain evidence="1 2">MIWBW</strain>
    </source>
</reference>
<evidence type="ECO:0000313" key="2">
    <source>
        <dbReference type="Proteomes" id="UP001207654"/>
    </source>
</evidence>
<accession>A0ABT4API6</accession>
<keyword evidence="2" id="KW-1185">Reference proteome</keyword>
<dbReference type="Proteomes" id="UP001207654">
    <property type="component" value="Unassembled WGS sequence"/>
</dbReference>
<dbReference type="InterPro" id="IPR043472">
    <property type="entry name" value="Macro_dom-like"/>
</dbReference>
<comment type="caution">
    <text evidence="1">The sequence shown here is derived from an EMBL/GenBank/DDBJ whole genome shotgun (WGS) entry which is preliminary data.</text>
</comment>
<proteinExistence type="predicted"/>
<evidence type="ECO:0000313" key="1">
    <source>
        <dbReference type="EMBL" id="MCY1083610.1"/>
    </source>
</evidence>
<dbReference type="Gene3D" id="3.40.220.10">
    <property type="entry name" value="Leucine Aminopeptidase, subunit E, domain 1"/>
    <property type="match status" value="1"/>
</dbReference>
<sequence length="93" mass="10034">MISNGVTELELWLVDRRELVDAWTVAFDGLPGVHIREGDILAIAENTIVSLFCPGLATGIGEVALVEAAGEMARAYWKWLARIGVDPSGRVPS</sequence>
<protein>
    <submittedName>
        <fullName evidence="1">Uncharacterized protein</fullName>
    </submittedName>
</protein>
<gene>
    <name evidence="1" type="ORF">OV287_55140</name>
</gene>